<sequence length="90" mass="10426">MNTEMSSEIIAGSLVGLKPTDKDPDVNERLRRWEHSYGRGPFKVRHVTDEHVSLEWIKDPLNRQKSGELVHFGSLNDSHISIRYVEPWVT</sequence>
<feature type="region of interest" description="Disordered" evidence="1">
    <location>
        <begin position="1"/>
        <end position="25"/>
    </location>
</feature>
<evidence type="ECO:0000313" key="2">
    <source>
        <dbReference type="EMBL" id="OHB01459.1"/>
    </source>
</evidence>
<evidence type="ECO:0000313" key="3">
    <source>
        <dbReference type="Proteomes" id="UP000178404"/>
    </source>
</evidence>
<name>A0A1G2TWC7_9BACT</name>
<dbReference type="AlphaFoldDB" id="A0A1G2TWC7"/>
<proteinExistence type="predicted"/>
<dbReference type="Proteomes" id="UP000178404">
    <property type="component" value="Unassembled WGS sequence"/>
</dbReference>
<accession>A0A1G2TWC7</accession>
<reference evidence="2 3" key="1">
    <citation type="journal article" date="2016" name="Nat. Commun.">
        <title>Thousands of microbial genomes shed light on interconnected biogeochemical processes in an aquifer system.</title>
        <authorList>
            <person name="Anantharaman K."/>
            <person name="Brown C.T."/>
            <person name="Hug L.A."/>
            <person name="Sharon I."/>
            <person name="Castelle C.J."/>
            <person name="Probst A.J."/>
            <person name="Thomas B.C."/>
            <person name="Singh A."/>
            <person name="Wilkins M.J."/>
            <person name="Karaoz U."/>
            <person name="Brodie E.L."/>
            <person name="Williams K.H."/>
            <person name="Hubbard S.S."/>
            <person name="Banfield J.F."/>
        </authorList>
    </citation>
    <scope>NUCLEOTIDE SEQUENCE [LARGE SCALE GENOMIC DNA]</scope>
</reference>
<evidence type="ECO:0000256" key="1">
    <source>
        <dbReference type="SAM" id="MobiDB-lite"/>
    </source>
</evidence>
<comment type="caution">
    <text evidence="2">The sequence shown here is derived from an EMBL/GenBank/DDBJ whole genome shotgun (WGS) entry which is preliminary data.</text>
</comment>
<organism evidence="2 3">
    <name type="scientific">Candidatus Zambryskibacteria bacterium RIFCSPLOWO2_01_FULL_35_19</name>
    <dbReference type="NCBI Taxonomy" id="1802757"/>
    <lineage>
        <taxon>Bacteria</taxon>
        <taxon>Candidatus Zambryskiibacteriota</taxon>
    </lineage>
</organism>
<protein>
    <submittedName>
        <fullName evidence="2">Uncharacterized protein</fullName>
    </submittedName>
</protein>
<gene>
    <name evidence="2" type="ORF">A3A90_01260</name>
</gene>
<dbReference type="EMBL" id="MHWA01000014">
    <property type="protein sequence ID" value="OHB01459.1"/>
    <property type="molecule type" value="Genomic_DNA"/>
</dbReference>